<sequence length="179" mass="20125">MPLALWGDLVNQVESSGTYRVINAKVKSGYGKLSLTTNSSTKIYNDDTAVAPSPLPTNQKTSAVKFPPIRVINLQRRYYCTSCNKFKDSTSPNPNLFSCSSCKSNFSTVRMKKKVSTLLEFEDDHESVKVRFGRSQVEEYFKRFGSAVPRDVDDISIALLQDCNSIMLYDAQNYCIGFK</sequence>
<organism evidence="1 2">
    <name type="scientific">Clytia hemisphaerica</name>
    <dbReference type="NCBI Taxonomy" id="252671"/>
    <lineage>
        <taxon>Eukaryota</taxon>
        <taxon>Metazoa</taxon>
        <taxon>Cnidaria</taxon>
        <taxon>Hydrozoa</taxon>
        <taxon>Hydroidolina</taxon>
        <taxon>Leptothecata</taxon>
        <taxon>Obeliida</taxon>
        <taxon>Clytiidae</taxon>
        <taxon>Clytia</taxon>
    </lineage>
</organism>
<accession>A0A7M5XM04</accession>
<dbReference type="EnsemblMetazoa" id="CLYHEMT025281.1">
    <property type="protein sequence ID" value="CLYHEMP025281.1"/>
    <property type="gene ID" value="CLYHEMG025281"/>
</dbReference>
<protein>
    <submittedName>
        <fullName evidence="1">Uncharacterized protein</fullName>
    </submittedName>
</protein>
<proteinExistence type="predicted"/>
<keyword evidence="2" id="KW-1185">Reference proteome</keyword>
<dbReference type="Gene3D" id="2.40.50.140">
    <property type="entry name" value="Nucleic acid-binding proteins"/>
    <property type="match status" value="1"/>
</dbReference>
<evidence type="ECO:0000313" key="1">
    <source>
        <dbReference type="EnsemblMetazoa" id="CLYHEMP025281.1"/>
    </source>
</evidence>
<evidence type="ECO:0000313" key="2">
    <source>
        <dbReference type="Proteomes" id="UP000594262"/>
    </source>
</evidence>
<dbReference type="Proteomes" id="UP000594262">
    <property type="component" value="Unplaced"/>
</dbReference>
<reference evidence="1" key="1">
    <citation type="submission" date="2021-01" db="UniProtKB">
        <authorList>
            <consortium name="EnsemblMetazoa"/>
        </authorList>
    </citation>
    <scope>IDENTIFICATION</scope>
</reference>
<dbReference type="SUPFAM" id="SSF50249">
    <property type="entry name" value="Nucleic acid-binding proteins"/>
    <property type="match status" value="1"/>
</dbReference>
<dbReference type="AlphaFoldDB" id="A0A7M5XM04"/>
<dbReference type="InterPro" id="IPR012340">
    <property type="entry name" value="NA-bd_OB-fold"/>
</dbReference>
<name>A0A7M5XM04_9CNID</name>